<comment type="caution">
    <text evidence="1">The sequence shown here is derived from an EMBL/GenBank/DDBJ whole genome shotgun (WGS) entry which is preliminary data.</text>
</comment>
<accession>A0A419X9M6</accession>
<sequence>MNMKQIVLETLRRIIERKRVANKSPDHATYLELKSELAEQRDQALRELWKEQKIKSGNTLNDKFIQLEE</sequence>
<protein>
    <submittedName>
        <fullName evidence="1">Uncharacterized protein</fullName>
    </submittedName>
</protein>
<evidence type="ECO:0000313" key="1">
    <source>
        <dbReference type="EMBL" id="RKE04441.1"/>
    </source>
</evidence>
<dbReference type="Proteomes" id="UP000284531">
    <property type="component" value="Unassembled WGS sequence"/>
</dbReference>
<proteinExistence type="predicted"/>
<organism evidence="1 2">
    <name type="scientific">Marinifilum flexuosum</name>
    <dbReference type="NCBI Taxonomy" id="1117708"/>
    <lineage>
        <taxon>Bacteria</taxon>
        <taxon>Pseudomonadati</taxon>
        <taxon>Bacteroidota</taxon>
        <taxon>Bacteroidia</taxon>
        <taxon>Marinilabiliales</taxon>
        <taxon>Marinifilaceae</taxon>
    </lineage>
</organism>
<evidence type="ECO:0000313" key="2">
    <source>
        <dbReference type="Proteomes" id="UP000284531"/>
    </source>
</evidence>
<name>A0A419X9M6_9BACT</name>
<dbReference type="AlphaFoldDB" id="A0A419X9M6"/>
<reference evidence="1 2" key="1">
    <citation type="submission" date="2018-09" db="EMBL/GenBank/DDBJ databases">
        <title>Genomic Encyclopedia of Archaeal and Bacterial Type Strains, Phase II (KMG-II): from individual species to whole genera.</title>
        <authorList>
            <person name="Goeker M."/>
        </authorList>
    </citation>
    <scope>NUCLEOTIDE SEQUENCE [LARGE SCALE GENOMIC DNA]</scope>
    <source>
        <strain evidence="1 2">DSM 21950</strain>
    </source>
</reference>
<gene>
    <name evidence="1" type="ORF">BXY64_1461</name>
</gene>
<dbReference type="EMBL" id="RAPQ01000008">
    <property type="protein sequence ID" value="RKE04441.1"/>
    <property type="molecule type" value="Genomic_DNA"/>
</dbReference>
<keyword evidence="2" id="KW-1185">Reference proteome</keyword>